<sequence>MTELQLHPRYATYPSERVIPLQGSRNFRDMGGYPAADGRKVKYGIFFRADELTGLTEEDIAFLETLGIRTIFDYRSDDEAAHKPDPVLRGALNERVSAIPGLAAYRSHEDALDASFIEQFTEDMLANMYGTLPIRNASYKRLMELVADTSKLGLVHHCAAGKDRTGVGAALILSLLGVPRAVIVEDYLITNRTMAHMTEGMMAQLAGKLTEAQLAIVTQMMGASEAFIQSAFTAIEGEYGSMEAYFEAEFGLTAEKIEQIRSYCLE</sequence>
<evidence type="ECO:0000313" key="3">
    <source>
        <dbReference type="Proteomes" id="UP000570361"/>
    </source>
</evidence>
<dbReference type="PANTHER" id="PTHR31126:SF1">
    <property type="entry name" value="TYROSINE SPECIFIC PROTEIN PHOSPHATASES DOMAIN-CONTAINING PROTEIN"/>
    <property type="match status" value="1"/>
</dbReference>
<dbReference type="RefSeq" id="WP_183604013.1">
    <property type="nucleotide sequence ID" value="NZ_JACHXK010000024.1"/>
</dbReference>
<keyword evidence="3" id="KW-1185">Reference proteome</keyword>
<dbReference type="Proteomes" id="UP000570361">
    <property type="component" value="Unassembled WGS sequence"/>
</dbReference>
<dbReference type="InterPro" id="IPR026893">
    <property type="entry name" value="Tyr/Ser_Pase_IphP-type"/>
</dbReference>
<gene>
    <name evidence="2" type="ORF">FHS18_006061</name>
</gene>
<accession>A0A7W5B3W9</accession>
<keyword evidence="2" id="KW-0378">Hydrolase</keyword>
<protein>
    <submittedName>
        <fullName evidence="2">Protein-tyrosine phosphatase</fullName>
        <ecNumber evidence="2">3.1.3.48</ecNumber>
    </submittedName>
</protein>
<organism evidence="2 3">
    <name type="scientific">Paenibacillus phyllosphaerae</name>
    <dbReference type="NCBI Taxonomy" id="274593"/>
    <lineage>
        <taxon>Bacteria</taxon>
        <taxon>Bacillati</taxon>
        <taxon>Bacillota</taxon>
        <taxon>Bacilli</taxon>
        <taxon>Bacillales</taxon>
        <taxon>Paenibacillaceae</taxon>
        <taxon>Paenibacillus</taxon>
    </lineage>
</organism>
<name>A0A7W5B3W9_9BACL</name>
<dbReference type="GO" id="GO:0004725">
    <property type="term" value="F:protein tyrosine phosphatase activity"/>
    <property type="evidence" value="ECO:0007669"/>
    <property type="project" value="UniProtKB-EC"/>
</dbReference>
<dbReference type="PANTHER" id="PTHR31126">
    <property type="entry name" value="TYROSINE-PROTEIN PHOSPHATASE"/>
    <property type="match status" value="1"/>
</dbReference>
<dbReference type="AlphaFoldDB" id="A0A7W5B3W9"/>
<dbReference type="InterPro" id="IPR029021">
    <property type="entry name" value="Prot-tyrosine_phosphatase-like"/>
</dbReference>
<comment type="similarity">
    <text evidence="1">Belongs to the protein-tyrosine phosphatase family.</text>
</comment>
<dbReference type="EC" id="3.1.3.48" evidence="2"/>
<comment type="caution">
    <text evidence="2">The sequence shown here is derived from an EMBL/GenBank/DDBJ whole genome shotgun (WGS) entry which is preliminary data.</text>
</comment>
<evidence type="ECO:0000256" key="1">
    <source>
        <dbReference type="ARBA" id="ARBA00009580"/>
    </source>
</evidence>
<dbReference type="EMBL" id="JACHXK010000024">
    <property type="protein sequence ID" value="MBB3113945.1"/>
    <property type="molecule type" value="Genomic_DNA"/>
</dbReference>
<dbReference type="Gene3D" id="3.90.190.10">
    <property type="entry name" value="Protein tyrosine phosphatase superfamily"/>
    <property type="match status" value="1"/>
</dbReference>
<evidence type="ECO:0000313" key="2">
    <source>
        <dbReference type="EMBL" id="MBB3113945.1"/>
    </source>
</evidence>
<reference evidence="2 3" key="1">
    <citation type="submission" date="2020-08" db="EMBL/GenBank/DDBJ databases">
        <title>Genomic Encyclopedia of Type Strains, Phase III (KMG-III): the genomes of soil and plant-associated and newly described type strains.</title>
        <authorList>
            <person name="Whitman W."/>
        </authorList>
    </citation>
    <scope>NUCLEOTIDE SEQUENCE [LARGE SCALE GENOMIC DNA]</scope>
    <source>
        <strain evidence="2 3">CECT 5862</strain>
    </source>
</reference>
<dbReference type="Pfam" id="PF13350">
    <property type="entry name" value="Y_phosphatase3"/>
    <property type="match status" value="1"/>
</dbReference>
<dbReference type="SUPFAM" id="SSF52799">
    <property type="entry name" value="(Phosphotyrosine protein) phosphatases II"/>
    <property type="match status" value="1"/>
</dbReference>
<proteinExistence type="inferred from homology"/>